<evidence type="ECO:0000256" key="1">
    <source>
        <dbReference type="SAM" id="SignalP"/>
    </source>
</evidence>
<comment type="caution">
    <text evidence="2">The sequence shown here is derived from an EMBL/GenBank/DDBJ whole genome shotgun (WGS) entry which is preliminary data.</text>
</comment>
<proteinExistence type="predicted"/>
<organism evidence="2 3">
    <name type="scientific">Argiope bruennichi</name>
    <name type="common">Wasp spider</name>
    <name type="synonym">Aranea bruennichi</name>
    <dbReference type="NCBI Taxonomy" id="94029"/>
    <lineage>
        <taxon>Eukaryota</taxon>
        <taxon>Metazoa</taxon>
        <taxon>Ecdysozoa</taxon>
        <taxon>Arthropoda</taxon>
        <taxon>Chelicerata</taxon>
        <taxon>Arachnida</taxon>
        <taxon>Araneae</taxon>
        <taxon>Araneomorphae</taxon>
        <taxon>Entelegynae</taxon>
        <taxon>Araneoidea</taxon>
        <taxon>Araneidae</taxon>
        <taxon>Argiope</taxon>
    </lineage>
</organism>
<sequence length="98" mass="10868">MNRLNLLSLLLAIAFVLIASFSQTEVQAAIPMSRRLLDAAARRGNFHSLRGTLHLTEAFPESHSIDRLGFTERSEETPDQISPPVHICINPVFLLSGE</sequence>
<keyword evidence="3" id="KW-1185">Reference proteome</keyword>
<evidence type="ECO:0000313" key="3">
    <source>
        <dbReference type="Proteomes" id="UP000807504"/>
    </source>
</evidence>
<feature type="signal peptide" evidence="1">
    <location>
        <begin position="1"/>
        <end position="28"/>
    </location>
</feature>
<gene>
    <name evidence="2" type="ORF">HNY73_006266</name>
</gene>
<protein>
    <submittedName>
        <fullName evidence="2">Uncharacterized protein</fullName>
    </submittedName>
</protein>
<dbReference type="EMBL" id="JABXBU010000011">
    <property type="protein sequence ID" value="KAF8791389.1"/>
    <property type="molecule type" value="Genomic_DNA"/>
</dbReference>
<reference evidence="2" key="1">
    <citation type="journal article" date="2020" name="bioRxiv">
        <title>Chromosome-level reference genome of the European wasp spider Argiope bruennichi: a resource for studies on range expansion and evolutionary adaptation.</title>
        <authorList>
            <person name="Sheffer M.M."/>
            <person name="Hoppe A."/>
            <person name="Krehenwinkel H."/>
            <person name="Uhl G."/>
            <person name="Kuss A.W."/>
            <person name="Jensen L."/>
            <person name="Jensen C."/>
            <person name="Gillespie R.G."/>
            <person name="Hoff K.J."/>
            <person name="Prost S."/>
        </authorList>
    </citation>
    <scope>NUCLEOTIDE SEQUENCE</scope>
</reference>
<reference evidence="2" key="2">
    <citation type="submission" date="2020-06" db="EMBL/GenBank/DDBJ databases">
        <authorList>
            <person name="Sheffer M."/>
        </authorList>
    </citation>
    <scope>NUCLEOTIDE SEQUENCE</scope>
</reference>
<dbReference type="Proteomes" id="UP000807504">
    <property type="component" value="Unassembled WGS sequence"/>
</dbReference>
<accession>A0A8T0FP37</accession>
<keyword evidence="1" id="KW-0732">Signal</keyword>
<name>A0A8T0FP37_ARGBR</name>
<dbReference type="AlphaFoldDB" id="A0A8T0FP37"/>
<feature type="chain" id="PRO_5035939227" evidence="1">
    <location>
        <begin position="29"/>
        <end position="98"/>
    </location>
</feature>
<evidence type="ECO:0000313" key="2">
    <source>
        <dbReference type="EMBL" id="KAF8791389.1"/>
    </source>
</evidence>